<keyword evidence="1" id="KW-0472">Membrane</keyword>
<reference evidence="2" key="1">
    <citation type="journal article" date="2023" name="GigaByte">
        <title>Genome assembly of the bearded iris, Iris pallida Lam.</title>
        <authorList>
            <person name="Bruccoleri R.E."/>
            <person name="Oakeley E.J."/>
            <person name="Faust A.M.E."/>
            <person name="Altorfer M."/>
            <person name="Dessus-Babus S."/>
            <person name="Burckhardt D."/>
            <person name="Oertli M."/>
            <person name="Naumann U."/>
            <person name="Petersen F."/>
            <person name="Wong J."/>
        </authorList>
    </citation>
    <scope>NUCLEOTIDE SEQUENCE</scope>
    <source>
        <strain evidence="2">GSM-AAB239-AS_SAM_17_03QT</strain>
    </source>
</reference>
<comment type="caution">
    <text evidence="2">The sequence shown here is derived from an EMBL/GenBank/DDBJ whole genome shotgun (WGS) entry which is preliminary data.</text>
</comment>
<dbReference type="EMBL" id="JANAVB010039231">
    <property type="protein sequence ID" value="KAJ6799752.1"/>
    <property type="molecule type" value="Genomic_DNA"/>
</dbReference>
<dbReference type="Proteomes" id="UP001140949">
    <property type="component" value="Unassembled WGS sequence"/>
</dbReference>
<sequence>MTYYILDVTSSEVYFSTSIINLILFDTFQNGGVMLMSKQIFLAALLPLEWYLITFYTPYIGNFHIRIIFYSYFDTITLQLPVLVIISCLFDILCFDLGISCKSVLSGCCAAGTVVVRLNKDCSIR</sequence>
<organism evidence="2 3">
    <name type="scientific">Iris pallida</name>
    <name type="common">Sweet iris</name>
    <dbReference type="NCBI Taxonomy" id="29817"/>
    <lineage>
        <taxon>Eukaryota</taxon>
        <taxon>Viridiplantae</taxon>
        <taxon>Streptophyta</taxon>
        <taxon>Embryophyta</taxon>
        <taxon>Tracheophyta</taxon>
        <taxon>Spermatophyta</taxon>
        <taxon>Magnoliopsida</taxon>
        <taxon>Liliopsida</taxon>
        <taxon>Asparagales</taxon>
        <taxon>Iridaceae</taxon>
        <taxon>Iridoideae</taxon>
        <taxon>Irideae</taxon>
        <taxon>Iris</taxon>
    </lineage>
</organism>
<feature type="transmembrane region" description="Helical" evidence="1">
    <location>
        <begin position="12"/>
        <end position="28"/>
    </location>
</feature>
<keyword evidence="3" id="KW-1185">Reference proteome</keyword>
<dbReference type="AlphaFoldDB" id="A0AAX6E6N4"/>
<accession>A0AAX6E6N4</accession>
<evidence type="ECO:0000256" key="1">
    <source>
        <dbReference type="SAM" id="Phobius"/>
    </source>
</evidence>
<keyword evidence="1" id="KW-1133">Transmembrane helix</keyword>
<keyword evidence="1" id="KW-0812">Transmembrane</keyword>
<protein>
    <submittedName>
        <fullName evidence="2">Receptor-like cytosolic serine/threonine-protein kinase RBK1</fullName>
    </submittedName>
</protein>
<keyword evidence="2" id="KW-0418">Kinase</keyword>
<proteinExistence type="predicted"/>
<name>A0AAX6E6N4_IRIPA</name>
<gene>
    <name evidence="2" type="ORF">M6B38_206045</name>
</gene>
<feature type="transmembrane region" description="Helical" evidence="1">
    <location>
        <begin position="67"/>
        <end position="93"/>
    </location>
</feature>
<evidence type="ECO:0000313" key="2">
    <source>
        <dbReference type="EMBL" id="KAJ6799752.1"/>
    </source>
</evidence>
<keyword evidence="2" id="KW-0808">Transferase</keyword>
<dbReference type="GO" id="GO:0016301">
    <property type="term" value="F:kinase activity"/>
    <property type="evidence" value="ECO:0007669"/>
    <property type="project" value="UniProtKB-KW"/>
</dbReference>
<reference evidence="2" key="2">
    <citation type="submission" date="2023-04" db="EMBL/GenBank/DDBJ databases">
        <authorList>
            <person name="Bruccoleri R.E."/>
            <person name="Oakeley E.J."/>
            <person name="Faust A.-M."/>
            <person name="Dessus-Babus S."/>
            <person name="Altorfer M."/>
            <person name="Burckhardt D."/>
            <person name="Oertli M."/>
            <person name="Naumann U."/>
            <person name="Petersen F."/>
            <person name="Wong J."/>
        </authorList>
    </citation>
    <scope>NUCLEOTIDE SEQUENCE</scope>
    <source>
        <strain evidence="2">GSM-AAB239-AS_SAM_17_03QT</strain>
        <tissue evidence="2">Leaf</tissue>
    </source>
</reference>
<keyword evidence="2" id="KW-0675">Receptor</keyword>
<feature type="transmembrane region" description="Helical" evidence="1">
    <location>
        <begin position="40"/>
        <end position="61"/>
    </location>
</feature>
<evidence type="ECO:0000313" key="3">
    <source>
        <dbReference type="Proteomes" id="UP001140949"/>
    </source>
</evidence>